<gene>
    <name evidence="3" type="ORF">BDD16_000501</name>
</gene>
<feature type="region of interest" description="Disordered" evidence="1">
    <location>
        <begin position="20"/>
        <end position="46"/>
    </location>
</feature>
<evidence type="ECO:0000313" key="3">
    <source>
        <dbReference type="EMBL" id="NYG31515.1"/>
    </source>
</evidence>
<feature type="chain" id="PRO_5031400480" evidence="2">
    <location>
        <begin position="20"/>
        <end position="210"/>
    </location>
</feature>
<evidence type="ECO:0000256" key="1">
    <source>
        <dbReference type="SAM" id="MobiDB-lite"/>
    </source>
</evidence>
<evidence type="ECO:0000313" key="4">
    <source>
        <dbReference type="Proteomes" id="UP000518288"/>
    </source>
</evidence>
<reference evidence="3 4" key="1">
    <citation type="submission" date="2020-07" db="EMBL/GenBank/DDBJ databases">
        <title>Genomic Encyclopedia of Archaeal and Bacterial Type Strains, Phase II (KMG-II): from individual species to whole genera.</title>
        <authorList>
            <person name="Goeker M."/>
        </authorList>
    </citation>
    <scope>NUCLEOTIDE SEQUENCE [LARGE SCALE GENOMIC DNA]</scope>
    <source>
        <strain evidence="3 4">DSM 21226</strain>
    </source>
</reference>
<keyword evidence="2" id="KW-0732">Signal</keyword>
<protein>
    <submittedName>
        <fullName evidence="3">Uncharacterized protein</fullName>
    </submittedName>
</protein>
<feature type="signal peptide" evidence="2">
    <location>
        <begin position="1"/>
        <end position="19"/>
    </location>
</feature>
<dbReference type="AlphaFoldDB" id="A0A7Y9UIA5"/>
<accession>A0A7Y9UIA5</accession>
<feature type="compositionally biased region" description="Polar residues" evidence="1">
    <location>
        <begin position="24"/>
        <end position="46"/>
    </location>
</feature>
<keyword evidence="4" id="KW-1185">Reference proteome</keyword>
<comment type="caution">
    <text evidence="3">The sequence shown here is derived from an EMBL/GenBank/DDBJ whole genome shotgun (WGS) entry which is preliminary data.</text>
</comment>
<sequence>MRVAMGWAVAAVLAPSAQAAPVSGSSDKPATSRPTQRAQAVAPQDTSNFCDGHHIHAGWQIGFAMVKLGVNTTQSATPGSDMAGAVSYADIISYLTHNSVLGSALAHTGSLRWSLWAVPQNHVAGWPKINGHRMGGFVPQLRDGNGQVNNYMYNLTEVTFRERVATVNPPAGRYCLAFMVEMYSTQNECRSADGYCPEIVYTLTPAVTFR</sequence>
<evidence type="ECO:0000256" key="2">
    <source>
        <dbReference type="SAM" id="SignalP"/>
    </source>
</evidence>
<dbReference type="RefSeq" id="WP_179632502.1">
    <property type="nucleotide sequence ID" value="NZ_JACCFH010000001.1"/>
</dbReference>
<dbReference type="EMBL" id="JACCFH010000001">
    <property type="protein sequence ID" value="NYG31515.1"/>
    <property type="molecule type" value="Genomic_DNA"/>
</dbReference>
<organism evidence="3 4">
    <name type="scientific">Sphaerotilus montanus</name>
    <dbReference type="NCBI Taxonomy" id="522889"/>
    <lineage>
        <taxon>Bacteria</taxon>
        <taxon>Pseudomonadati</taxon>
        <taxon>Pseudomonadota</taxon>
        <taxon>Betaproteobacteria</taxon>
        <taxon>Burkholderiales</taxon>
        <taxon>Sphaerotilaceae</taxon>
        <taxon>Sphaerotilus</taxon>
    </lineage>
</organism>
<dbReference type="Proteomes" id="UP000518288">
    <property type="component" value="Unassembled WGS sequence"/>
</dbReference>
<proteinExistence type="predicted"/>
<name>A0A7Y9UIA5_9BURK</name>